<comment type="caution">
    <text evidence="4">The sequence shown here is derived from an EMBL/GenBank/DDBJ whole genome shotgun (WGS) entry which is preliminary data.</text>
</comment>
<feature type="DNA-binding region" description="H-T-H motif" evidence="2">
    <location>
        <begin position="32"/>
        <end position="51"/>
    </location>
</feature>
<evidence type="ECO:0000256" key="1">
    <source>
        <dbReference type="ARBA" id="ARBA00023125"/>
    </source>
</evidence>
<reference evidence="4 5" key="1">
    <citation type="submission" date="2022-05" db="EMBL/GenBank/DDBJ databases">
        <title>Genome Sequencing of Bee-Associated Microbes.</title>
        <authorList>
            <person name="Dunlap C."/>
        </authorList>
    </citation>
    <scope>NUCLEOTIDE SEQUENCE [LARGE SCALE GENOMIC DNA]</scope>
    <source>
        <strain evidence="4 5">NRRL NRS-1438</strain>
    </source>
</reference>
<dbReference type="Pfam" id="PF00440">
    <property type="entry name" value="TetR_N"/>
    <property type="match status" value="1"/>
</dbReference>
<accession>A0ABT4E1S1</accession>
<evidence type="ECO:0000313" key="5">
    <source>
        <dbReference type="Proteomes" id="UP001207626"/>
    </source>
</evidence>
<sequence length="199" mass="22677">MNPTLDNDVSTKKNILNITLELIKSEGFEAVTVRKIASMANVNIALVNYHFGTKQKLINEAVKVLLVSFQDSFEVLDDQSLSSKERLKQFLLRYAGAIQQYPQLVKRIIAQGAVLFESQYEYGHFLRTMGFHKVQAILQELTGEENTEKRVMMMTQLFGALFLPTLMLPILQAGANIELPPLETQLDILLDRYLHYDVN</sequence>
<dbReference type="PANTHER" id="PTHR43479:SF11">
    <property type="entry name" value="ACREF_ENVCD OPERON REPRESSOR-RELATED"/>
    <property type="match status" value="1"/>
</dbReference>
<evidence type="ECO:0000259" key="3">
    <source>
        <dbReference type="PROSITE" id="PS50977"/>
    </source>
</evidence>
<proteinExistence type="predicted"/>
<dbReference type="SUPFAM" id="SSF46689">
    <property type="entry name" value="Homeodomain-like"/>
    <property type="match status" value="1"/>
</dbReference>
<dbReference type="InterPro" id="IPR009057">
    <property type="entry name" value="Homeodomain-like_sf"/>
</dbReference>
<dbReference type="PROSITE" id="PS01081">
    <property type="entry name" value="HTH_TETR_1"/>
    <property type="match status" value="1"/>
</dbReference>
<organism evidence="4 5">
    <name type="scientific">Paenibacillus apiarius</name>
    <dbReference type="NCBI Taxonomy" id="46240"/>
    <lineage>
        <taxon>Bacteria</taxon>
        <taxon>Bacillati</taxon>
        <taxon>Bacillota</taxon>
        <taxon>Bacilli</taxon>
        <taxon>Bacillales</taxon>
        <taxon>Paenibacillaceae</taxon>
        <taxon>Paenibacillus</taxon>
    </lineage>
</organism>
<dbReference type="InterPro" id="IPR050624">
    <property type="entry name" value="HTH-type_Tx_Regulator"/>
</dbReference>
<dbReference type="Proteomes" id="UP001207626">
    <property type="component" value="Unassembled WGS sequence"/>
</dbReference>
<name>A0ABT4E1S1_9BACL</name>
<keyword evidence="1 2" id="KW-0238">DNA-binding</keyword>
<evidence type="ECO:0000256" key="2">
    <source>
        <dbReference type="PROSITE-ProRule" id="PRU00335"/>
    </source>
</evidence>
<dbReference type="RefSeq" id="WP_268601369.1">
    <property type="nucleotide sequence ID" value="NZ_JAMDLV010000094.1"/>
</dbReference>
<gene>
    <name evidence="4" type="ORF">M5X09_28595</name>
</gene>
<evidence type="ECO:0000313" key="4">
    <source>
        <dbReference type="EMBL" id="MCY9523557.1"/>
    </source>
</evidence>
<protein>
    <submittedName>
        <fullName evidence="4">TetR/AcrR family transcriptional regulator</fullName>
    </submittedName>
</protein>
<dbReference type="PANTHER" id="PTHR43479">
    <property type="entry name" value="ACREF/ENVCD OPERON REPRESSOR-RELATED"/>
    <property type="match status" value="1"/>
</dbReference>
<dbReference type="InterPro" id="IPR023772">
    <property type="entry name" value="DNA-bd_HTH_TetR-type_CS"/>
</dbReference>
<dbReference type="PROSITE" id="PS50977">
    <property type="entry name" value="HTH_TETR_2"/>
    <property type="match status" value="1"/>
</dbReference>
<keyword evidence="5" id="KW-1185">Reference proteome</keyword>
<dbReference type="Gene3D" id="1.10.357.10">
    <property type="entry name" value="Tetracycline Repressor, domain 2"/>
    <property type="match status" value="1"/>
</dbReference>
<dbReference type="EMBL" id="JAMDLW010000082">
    <property type="protein sequence ID" value="MCY9523557.1"/>
    <property type="molecule type" value="Genomic_DNA"/>
</dbReference>
<dbReference type="InterPro" id="IPR001647">
    <property type="entry name" value="HTH_TetR"/>
</dbReference>
<feature type="domain" description="HTH tetR-type" evidence="3">
    <location>
        <begin position="9"/>
        <end position="69"/>
    </location>
</feature>